<dbReference type="AlphaFoldDB" id="A0A1H7A7K4"/>
<feature type="domain" description="Gingipain" evidence="2">
    <location>
        <begin position="413"/>
        <end position="780"/>
    </location>
</feature>
<accession>A0A1H7A7K4</accession>
<dbReference type="OrthoDB" id="9809780at2"/>
<dbReference type="InterPro" id="IPR001769">
    <property type="entry name" value="Gingipain"/>
</dbReference>
<dbReference type="InterPro" id="IPR029030">
    <property type="entry name" value="Caspase-like_dom_sf"/>
</dbReference>
<dbReference type="InterPro" id="IPR029031">
    <property type="entry name" value="Gingipain_N_sf"/>
</dbReference>
<dbReference type="Proteomes" id="UP000199532">
    <property type="component" value="Unassembled WGS sequence"/>
</dbReference>
<dbReference type="Gene3D" id="3.40.50.1460">
    <property type="match status" value="1"/>
</dbReference>
<sequence length="1129" mass="125199">MPLLKRVRFVNFLFTPAFCCWIFLLFSIQAFGQSSSVLSSGNCYKISITEGGIYKLDAAFLKKIGVDINAISPDQIKIYGNGGKMLPQNNKEKRPVDLIQNAILVNGEEDGRFDASDAIYFYGESPHRVYYDSLKARYFHQINIYSDTSFYFLTVDAGKGLRIAAKQSESEPSETVVNQYDDYWFHENESVNLLRSGREWWGEYLGTSSPFTIQANVPDVVPSSNIILSASAIGSAQVPTKFLWQLNGQSVGESPIGVVGAGLYDLKAQKFEAVFVAKAMDNPLASFALGVNYDKNGQSSAQAYLNYFGLQTKRILKAYDKQQFYRFSPGSKDIVAYQINNVSADWIWWNVSDPSKVTSAIFKNTITAASFVETNGKSERTYIGFSLQNAMTPISGQKIQNQNLRSNAVPDLLIVTAKTFESEAKRLAAFREEKDNLQTLVVTTDQIFNEFSSGKTDVSAIRDYVRHLSKSDPGKIKYLLLFGDATYDYKNLLQNQTLTQRNNWIPVYESRESLNPVYTYSSDDYFGFLKDDEGDWIENSAGDYAEEIGIGRLPVKSVSDATIIVDKLIHYASSPKSRGRWQNTINFVADDGDGTVHQQHADELAKLTQTNFLSSRIFLDAYPQTTTSLGQRVPAVNTAIKKSINDGTLILNYTGHGGTSGWAEEQVLTLAEMQTARGYNNLPLLITATCDFGRYDDPGIISGAELMVLSPRGAAIGAVSTTRPVYSSTNFTINKAFYEALIDLGPDATLGDIFRLTKNNGLAGSLNRNFTLLGDPSMRLARAEKQIRWVASPDTLRAMEKVALRGEVAANNQVEKSFNGMARITVYDKAVSFRTLGNEGEVKSYSEFRNKLFDGTVKITGGQFVCEFVMPKDIDYRIGLGRASFYAISEDSLSDASGQLDILVGGSVTPVEDMTPPKVTAYINTKDFREGDTVEGSSVLFLDLSDENGINVSQSGIGHDLTVTLNDTVTFVLNDYYTAGLDYRKGTVRFPFDNLPAGKYTAVIKVWDTYTNSSEITFGFQVGLATGIKLSSLTVFPNPFDQDLSFELIHNKADDDVEIVFSILLNSGQKLGAFQWQYYNSESIIKQTISGIRLDGFTSGMNSLIYTVQIRSLNDNSIDKRSGKLLRLR</sequence>
<keyword evidence="1" id="KW-0732">Signal</keyword>
<name>A0A1H7A7K4_9BACT</name>
<dbReference type="GO" id="GO:0008234">
    <property type="term" value="F:cysteine-type peptidase activity"/>
    <property type="evidence" value="ECO:0007669"/>
    <property type="project" value="InterPro"/>
</dbReference>
<dbReference type="STRING" id="408657.SAMN04487995_5499"/>
<protein>
    <submittedName>
        <fullName evidence="3">Peptidase family C25</fullName>
    </submittedName>
</protein>
<dbReference type="SUPFAM" id="SSF52129">
    <property type="entry name" value="Caspase-like"/>
    <property type="match status" value="1"/>
</dbReference>
<reference evidence="3 4" key="1">
    <citation type="submission" date="2016-10" db="EMBL/GenBank/DDBJ databases">
        <authorList>
            <person name="de Groot N.N."/>
        </authorList>
    </citation>
    <scope>NUCLEOTIDE SEQUENCE [LARGE SCALE GENOMIC DNA]</scope>
    <source>
        <strain evidence="3 4">DSM 19938</strain>
    </source>
</reference>
<dbReference type="GO" id="GO:0006508">
    <property type="term" value="P:proteolysis"/>
    <property type="evidence" value="ECO:0007669"/>
    <property type="project" value="InterPro"/>
</dbReference>
<proteinExistence type="predicted"/>
<evidence type="ECO:0000313" key="4">
    <source>
        <dbReference type="Proteomes" id="UP000199532"/>
    </source>
</evidence>
<dbReference type="Pfam" id="PF01364">
    <property type="entry name" value="Peptidase_C25"/>
    <property type="match status" value="1"/>
</dbReference>
<dbReference type="Gene3D" id="3.40.50.10390">
    <property type="entry name" value="Gingipain r, domain 1"/>
    <property type="match status" value="1"/>
</dbReference>
<dbReference type="RefSeq" id="WP_090340966.1">
    <property type="nucleotide sequence ID" value="NZ_FNXY01000010.1"/>
</dbReference>
<dbReference type="EMBL" id="FNXY01000010">
    <property type="protein sequence ID" value="SEJ61639.1"/>
    <property type="molecule type" value="Genomic_DNA"/>
</dbReference>
<gene>
    <name evidence="3" type="ORF">SAMN04487995_5499</name>
</gene>
<evidence type="ECO:0000313" key="3">
    <source>
        <dbReference type="EMBL" id="SEJ61639.1"/>
    </source>
</evidence>
<organism evidence="3 4">
    <name type="scientific">Dyadobacter koreensis</name>
    <dbReference type="NCBI Taxonomy" id="408657"/>
    <lineage>
        <taxon>Bacteria</taxon>
        <taxon>Pseudomonadati</taxon>
        <taxon>Bacteroidota</taxon>
        <taxon>Cytophagia</taxon>
        <taxon>Cytophagales</taxon>
        <taxon>Spirosomataceae</taxon>
        <taxon>Dyadobacter</taxon>
    </lineage>
</organism>
<dbReference type="NCBIfam" id="NF033707">
    <property type="entry name" value="T9SS_sortase"/>
    <property type="match status" value="1"/>
</dbReference>
<evidence type="ECO:0000256" key="1">
    <source>
        <dbReference type="ARBA" id="ARBA00022729"/>
    </source>
</evidence>
<evidence type="ECO:0000259" key="2">
    <source>
        <dbReference type="Pfam" id="PF01364"/>
    </source>
</evidence>
<keyword evidence="4" id="KW-1185">Reference proteome</keyword>
<dbReference type="CDD" id="cd02258">
    <property type="entry name" value="Peptidase_C25_N"/>
    <property type="match status" value="1"/>
</dbReference>